<reference evidence="9 10" key="1">
    <citation type="submission" date="2023-08" db="EMBL/GenBank/DDBJ databases">
        <title>Black Yeasts Isolated from many extreme environments.</title>
        <authorList>
            <person name="Coleine C."/>
            <person name="Stajich J.E."/>
            <person name="Selbmann L."/>
        </authorList>
    </citation>
    <scope>NUCLEOTIDE SEQUENCE [LARGE SCALE GENOMIC DNA]</scope>
    <source>
        <strain evidence="9 10">CCFEE 5792</strain>
    </source>
</reference>
<dbReference type="Pfam" id="PF00172">
    <property type="entry name" value="Zn_clus"/>
    <property type="match status" value="1"/>
</dbReference>
<evidence type="ECO:0000256" key="7">
    <source>
        <dbReference type="SAM" id="MobiDB-lite"/>
    </source>
</evidence>
<comment type="subcellular location">
    <subcellularLocation>
        <location evidence="1">Nucleus</location>
    </subcellularLocation>
</comment>
<dbReference type="PANTHER" id="PTHR47338">
    <property type="entry name" value="ZN(II)2CYS6 TRANSCRIPTION FACTOR (EUROFUNG)-RELATED"/>
    <property type="match status" value="1"/>
</dbReference>
<dbReference type="CDD" id="cd12148">
    <property type="entry name" value="fungal_TF_MHR"/>
    <property type="match status" value="1"/>
</dbReference>
<dbReference type="GeneID" id="89969872"/>
<keyword evidence="5" id="KW-0804">Transcription</keyword>
<proteinExistence type="predicted"/>
<dbReference type="InterPro" id="IPR001138">
    <property type="entry name" value="Zn2Cys6_DnaBD"/>
</dbReference>
<dbReference type="RefSeq" id="XP_064706820.1">
    <property type="nucleotide sequence ID" value="XM_064845275.1"/>
</dbReference>
<keyword evidence="3" id="KW-0805">Transcription regulation</keyword>
<dbReference type="InterPro" id="IPR050815">
    <property type="entry name" value="TF_fung"/>
</dbReference>
<evidence type="ECO:0000313" key="10">
    <source>
        <dbReference type="Proteomes" id="UP001358417"/>
    </source>
</evidence>
<evidence type="ECO:0000256" key="6">
    <source>
        <dbReference type="ARBA" id="ARBA00023242"/>
    </source>
</evidence>
<dbReference type="Proteomes" id="UP001358417">
    <property type="component" value="Unassembled WGS sequence"/>
</dbReference>
<feature type="region of interest" description="Disordered" evidence="7">
    <location>
        <begin position="117"/>
        <end position="142"/>
    </location>
</feature>
<evidence type="ECO:0000259" key="8">
    <source>
        <dbReference type="PROSITE" id="PS50048"/>
    </source>
</evidence>
<dbReference type="GO" id="GO:0008270">
    <property type="term" value="F:zinc ion binding"/>
    <property type="evidence" value="ECO:0007669"/>
    <property type="project" value="InterPro"/>
</dbReference>
<dbReference type="InterPro" id="IPR036864">
    <property type="entry name" value="Zn2-C6_fun-type_DNA-bd_sf"/>
</dbReference>
<evidence type="ECO:0000256" key="4">
    <source>
        <dbReference type="ARBA" id="ARBA00023125"/>
    </source>
</evidence>
<feature type="region of interest" description="Disordered" evidence="7">
    <location>
        <begin position="683"/>
        <end position="705"/>
    </location>
</feature>
<evidence type="ECO:0000256" key="3">
    <source>
        <dbReference type="ARBA" id="ARBA00023015"/>
    </source>
</evidence>
<dbReference type="GO" id="GO:0005634">
    <property type="term" value="C:nucleus"/>
    <property type="evidence" value="ECO:0007669"/>
    <property type="project" value="UniProtKB-SubCell"/>
</dbReference>
<dbReference type="GO" id="GO:0000981">
    <property type="term" value="F:DNA-binding transcription factor activity, RNA polymerase II-specific"/>
    <property type="evidence" value="ECO:0007669"/>
    <property type="project" value="InterPro"/>
</dbReference>
<dbReference type="PROSITE" id="PS50048">
    <property type="entry name" value="ZN2_CY6_FUNGAL_2"/>
    <property type="match status" value="1"/>
</dbReference>
<comment type="caution">
    <text evidence="9">The sequence shown here is derived from an EMBL/GenBank/DDBJ whole genome shotgun (WGS) entry which is preliminary data.</text>
</comment>
<dbReference type="InterPro" id="IPR007219">
    <property type="entry name" value="XnlR_reg_dom"/>
</dbReference>
<dbReference type="GO" id="GO:0003677">
    <property type="term" value="F:DNA binding"/>
    <property type="evidence" value="ECO:0007669"/>
    <property type="project" value="UniProtKB-KW"/>
</dbReference>
<name>A0AAV9NAX1_9EURO</name>
<dbReference type="SMART" id="SM00066">
    <property type="entry name" value="GAL4"/>
    <property type="match status" value="1"/>
</dbReference>
<keyword evidence="2" id="KW-0479">Metal-binding</keyword>
<evidence type="ECO:0000256" key="5">
    <source>
        <dbReference type="ARBA" id="ARBA00023163"/>
    </source>
</evidence>
<gene>
    <name evidence="9" type="ORF">LTR84_001656</name>
</gene>
<dbReference type="GO" id="GO:0006351">
    <property type="term" value="P:DNA-templated transcription"/>
    <property type="evidence" value="ECO:0007669"/>
    <property type="project" value="InterPro"/>
</dbReference>
<dbReference type="SMART" id="SM00906">
    <property type="entry name" value="Fungal_trans"/>
    <property type="match status" value="1"/>
</dbReference>
<keyword evidence="4" id="KW-0238">DNA-binding</keyword>
<evidence type="ECO:0000256" key="1">
    <source>
        <dbReference type="ARBA" id="ARBA00004123"/>
    </source>
</evidence>
<protein>
    <recommendedName>
        <fullName evidence="8">Zn(2)-C6 fungal-type domain-containing protein</fullName>
    </recommendedName>
</protein>
<keyword evidence="10" id="KW-1185">Reference proteome</keyword>
<sequence>MATQMDHDTIIRPGAGGLDAVSAPMRACEACNRKKTKCDMARPNCGLCRRTGRACKFPTTRKLPRTSLKQPHSSYSQPLNNNLKWLLNFLEEDTSDNNLNAKQDRLFAAMSGVHRPTIGELSPRGRPTAMNTNPQQDTTGQLFDPDPSSQTLEYLIALPHENDHDQPLEPEFDNGSIQSQIRAGSHKKATCMPSVPYDLAMDLIETFFVHVQPWLPLLHKPRFMAQCQQELKPGSHSLDDLYLETALLLTGMFGLAARFSTNPAFQDIDPLQRDSQYITPARRVYGELRNTRSSSLAYLQGCIVLAFHAYTDELNSSAWILSGVCVRLAYDLELSEIDSDDDSSAANQLNYDQTDLEEMRRAWWLTWELDTFGSLMTRKPFAVDRHHFTVRLPFADSDWFAGRPVESAELLTAPEQSWKSLQASENQNPRAWFLIANHLLSLLIQYMYRKQPESGSAVCDLLPAFNCLKLSWPSSFDILINPPRFDEQTFSDFNWIFGTHLMLTTAYSLLDSAATDGSGTANPMSIPSLGMDRKKSFREISFSQIVMRWPPEYMVASHPFFVCNVMPTNFEFRGASKRNALALYEAVGDTAELVIAQFARRWKLAGQALTVFRLLRNPSSDAEVDGDLRRRFAAFFARETASRSHKSIHKLVHSGSPSYDRNTQHDLTTSQNYVLTTQENHLSRHNGLGDSQGSADGFQDHQGTETSSFIMTPSLMMPHISLDQVDSQASPYTFSDILVHTSESIDAPF</sequence>
<dbReference type="CDD" id="cd00067">
    <property type="entry name" value="GAL4"/>
    <property type="match status" value="1"/>
</dbReference>
<keyword evidence="6" id="KW-0539">Nucleus</keyword>
<dbReference type="AlphaFoldDB" id="A0AAV9NAX1"/>
<feature type="compositionally biased region" description="Polar residues" evidence="7">
    <location>
        <begin position="129"/>
        <end position="142"/>
    </location>
</feature>
<dbReference type="PANTHER" id="PTHR47338:SF5">
    <property type="entry name" value="ZN(II)2CYS6 TRANSCRIPTION FACTOR (EUROFUNG)"/>
    <property type="match status" value="1"/>
</dbReference>
<accession>A0AAV9NAX1</accession>
<dbReference type="Pfam" id="PF04082">
    <property type="entry name" value="Fungal_trans"/>
    <property type="match status" value="1"/>
</dbReference>
<feature type="domain" description="Zn(2)-C6 fungal-type" evidence="8">
    <location>
        <begin position="27"/>
        <end position="57"/>
    </location>
</feature>
<dbReference type="SUPFAM" id="SSF57701">
    <property type="entry name" value="Zn2/Cys6 DNA-binding domain"/>
    <property type="match status" value="1"/>
</dbReference>
<dbReference type="Gene3D" id="4.10.240.10">
    <property type="entry name" value="Zn(2)-C6 fungal-type DNA-binding domain"/>
    <property type="match status" value="1"/>
</dbReference>
<dbReference type="EMBL" id="JAVRRD010000011">
    <property type="protein sequence ID" value="KAK5053695.1"/>
    <property type="molecule type" value="Genomic_DNA"/>
</dbReference>
<evidence type="ECO:0000313" key="9">
    <source>
        <dbReference type="EMBL" id="KAK5053695.1"/>
    </source>
</evidence>
<organism evidence="9 10">
    <name type="scientific">Exophiala bonariae</name>
    <dbReference type="NCBI Taxonomy" id="1690606"/>
    <lineage>
        <taxon>Eukaryota</taxon>
        <taxon>Fungi</taxon>
        <taxon>Dikarya</taxon>
        <taxon>Ascomycota</taxon>
        <taxon>Pezizomycotina</taxon>
        <taxon>Eurotiomycetes</taxon>
        <taxon>Chaetothyriomycetidae</taxon>
        <taxon>Chaetothyriales</taxon>
        <taxon>Herpotrichiellaceae</taxon>
        <taxon>Exophiala</taxon>
    </lineage>
</organism>
<evidence type="ECO:0000256" key="2">
    <source>
        <dbReference type="ARBA" id="ARBA00022723"/>
    </source>
</evidence>